<dbReference type="Proteomes" id="UP000612899">
    <property type="component" value="Unassembled WGS sequence"/>
</dbReference>
<comment type="caution">
    <text evidence="2">The sequence shown here is derived from an EMBL/GenBank/DDBJ whole genome shotgun (WGS) entry which is preliminary data.</text>
</comment>
<gene>
    <name evidence="2" type="ORF">Rhe02_12370</name>
</gene>
<feature type="region of interest" description="Disordered" evidence="1">
    <location>
        <begin position="115"/>
        <end position="188"/>
    </location>
</feature>
<proteinExistence type="predicted"/>
<evidence type="ECO:0000256" key="1">
    <source>
        <dbReference type="SAM" id="MobiDB-lite"/>
    </source>
</evidence>
<sequence length="224" mass="24156">MWTLDEGQMPLARPALDDHLLQLGQHLPPPGQRAIDDDDGIQLRVAPVQEVGPVHAGKLGGGGRLERSDVGGLAQERRQRVTAARPARRGDQIGIGARLHIRGPDRARNHMHQRIYRWPAAKPADRGDRPQRPGDSGRAAGRGVQKQGDPSVARPGPLVPAKEVDSRHAAHRPAVDPKRANGRIDRLDGVQHLAEGQLDVHAVDGVTHHDHGVTRPEVGAEGLA</sequence>
<feature type="compositionally biased region" description="Basic and acidic residues" evidence="1">
    <location>
        <begin position="162"/>
        <end position="188"/>
    </location>
</feature>
<keyword evidence="3" id="KW-1185">Reference proteome</keyword>
<name>A0A8J3Q4N4_9ACTN</name>
<dbReference type="AlphaFoldDB" id="A0A8J3Q4N4"/>
<reference evidence="2" key="1">
    <citation type="submission" date="2021-01" db="EMBL/GenBank/DDBJ databases">
        <title>Whole genome shotgun sequence of Rhizocola hellebori NBRC 109834.</title>
        <authorList>
            <person name="Komaki H."/>
            <person name="Tamura T."/>
        </authorList>
    </citation>
    <scope>NUCLEOTIDE SEQUENCE</scope>
    <source>
        <strain evidence="2">NBRC 109834</strain>
    </source>
</reference>
<evidence type="ECO:0000313" key="2">
    <source>
        <dbReference type="EMBL" id="GIH03170.1"/>
    </source>
</evidence>
<feature type="compositionally biased region" description="Basic and acidic residues" evidence="1">
    <location>
        <begin position="123"/>
        <end position="132"/>
    </location>
</feature>
<feature type="region of interest" description="Disordered" evidence="1">
    <location>
        <begin position="54"/>
        <end position="95"/>
    </location>
</feature>
<feature type="compositionally biased region" description="Basic and acidic residues" evidence="1">
    <location>
        <begin position="64"/>
        <end position="79"/>
    </location>
</feature>
<accession>A0A8J3Q4N4</accession>
<evidence type="ECO:0000313" key="3">
    <source>
        <dbReference type="Proteomes" id="UP000612899"/>
    </source>
</evidence>
<dbReference type="EMBL" id="BONY01000006">
    <property type="protein sequence ID" value="GIH03170.1"/>
    <property type="molecule type" value="Genomic_DNA"/>
</dbReference>
<protein>
    <submittedName>
        <fullName evidence="2">Uncharacterized protein</fullName>
    </submittedName>
</protein>
<organism evidence="2 3">
    <name type="scientific">Rhizocola hellebori</name>
    <dbReference type="NCBI Taxonomy" id="1392758"/>
    <lineage>
        <taxon>Bacteria</taxon>
        <taxon>Bacillati</taxon>
        <taxon>Actinomycetota</taxon>
        <taxon>Actinomycetes</taxon>
        <taxon>Micromonosporales</taxon>
        <taxon>Micromonosporaceae</taxon>
        <taxon>Rhizocola</taxon>
    </lineage>
</organism>